<proteinExistence type="predicted"/>
<feature type="region of interest" description="Disordered" evidence="1">
    <location>
        <begin position="303"/>
        <end position="322"/>
    </location>
</feature>
<dbReference type="EMBL" id="JAFNEN010000737">
    <property type="protein sequence ID" value="KAG8177913.1"/>
    <property type="molecule type" value="Genomic_DNA"/>
</dbReference>
<organism evidence="3 4">
    <name type="scientific">Oedothorax gibbosus</name>
    <dbReference type="NCBI Taxonomy" id="931172"/>
    <lineage>
        <taxon>Eukaryota</taxon>
        <taxon>Metazoa</taxon>
        <taxon>Ecdysozoa</taxon>
        <taxon>Arthropoda</taxon>
        <taxon>Chelicerata</taxon>
        <taxon>Arachnida</taxon>
        <taxon>Araneae</taxon>
        <taxon>Araneomorphae</taxon>
        <taxon>Entelegynae</taxon>
        <taxon>Araneoidea</taxon>
        <taxon>Linyphiidae</taxon>
        <taxon>Erigoninae</taxon>
        <taxon>Oedothorax</taxon>
    </lineage>
</organism>
<name>A0AAV6U1V6_9ARAC</name>
<protein>
    <submittedName>
        <fullName evidence="3">Uncharacterized protein</fullName>
    </submittedName>
</protein>
<evidence type="ECO:0000256" key="2">
    <source>
        <dbReference type="SAM" id="SignalP"/>
    </source>
</evidence>
<sequence length="662" mass="74219">MKGFGLACWTCVAVLCFAKASTNNAKNHRAEKRQDNSFLFFGGWRPVGPGYPFYNAEATNPFPSILSSLSTKNYATASNYYQAMPSRYQKDIYNYYPRPAIKHAPKKNTPIYMETLRPQKQQQKHRGGGNQGPQYLDLQGFDFQQLQNIDFKYLQDIIHQTKQIAFPNLNLPHGDKNFEIVEVSLDSLRQGGQSYGGRQNNGYPKGRNAQRNNKGGFNRSPQGRAPAQSPSQYEYISFAKTNPILPQTLNTILPQTFPKELEITPIQLPHSIPSIDELLKNIQVSEIPYEINNNKGGFQANYGNGGLTLNHQQQHRAPAQKPSVYAQPSYYTHQTEQPKKHHAPPQQKANNIQLQPDIDAELIKLGEHELKHLLSNIQVLDKNPNDLLKYLPVGNIGHSKNENVQLILSLPEAGFNEGENSPVRTYNTHKSTQQNTVYGNEGQFGGIVPHSRPHQTKEANSYSVNTGGYQIANHESYEQHEAAGYEAQDQAPRTNSVHYEQASYQSTGGQQGYHQQQDYHKDDEGHQTGYEDHQAGYEAKGEQYMGGQASPEPSDEHQGSYGQREQSYIQVISQQTDENGYRREPVLAVEIQHGQSVEDAIKSLDPETLKKIGRHGENGIEIEVVEVPVDDYASESKKTETVVSAKNSTIEAKPNATATTKT</sequence>
<gene>
    <name evidence="3" type="ORF">JTE90_020193</name>
</gene>
<evidence type="ECO:0000256" key="1">
    <source>
        <dbReference type="SAM" id="MobiDB-lite"/>
    </source>
</evidence>
<evidence type="ECO:0000313" key="4">
    <source>
        <dbReference type="Proteomes" id="UP000827092"/>
    </source>
</evidence>
<feature type="region of interest" description="Disordered" evidence="1">
    <location>
        <begin position="330"/>
        <end position="350"/>
    </location>
</feature>
<feature type="chain" id="PRO_5043417327" evidence="2">
    <location>
        <begin position="21"/>
        <end position="662"/>
    </location>
</feature>
<feature type="compositionally biased region" description="Low complexity" evidence="1">
    <location>
        <begin position="501"/>
        <end position="516"/>
    </location>
</feature>
<keyword evidence="2" id="KW-0732">Signal</keyword>
<feature type="signal peptide" evidence="2">
    <location>
        <begin position="1"/>
        <end position="20"/>
    </location>
</feature>
<feature type="region of interest" description="Disordered" evidence="1">
    <location>
        <begin position="190"/>
        <end position="230"/>
    </location>
</feature>
<dbReference type="Proteomes" id="UP000827092">
    <property type="component" value="Unassembled WGS sequence"/>
</dbReference>
<keyword evidence="4" id="KW-1185">Reference proteome</keyword>
<feature type="region of interest" description="Disordered" evidence="1">
    <location>
        <begin position="481"/>
        <end position="530"/>
    </location>
</feature>
<comment type="caution">
    <text evidence="3">The sequence shown here is derived from an EMBL/GenBank/DDBJ whole genome shotgun (WGS) entry which is preliminary data.</text>
</comment>
<accession>A0AAV6U1V6</accession>
<feature type="compositionally biased region" description="Polar residues" evidence="1">
    <location>
        <begin position="209"/>
        <end position="221"/>
    </location>
</feature>
<dbReference type="AlphaFoldDB" id="A0AAV6U1V6"/>
<reference evidence="3 4" key="1">
    <citation type="journal article" date="2022" name="Nat. Ecol. Evol.">
        <title>A masculinizing supergene underlies an exaggerated male reproductive morph in a spider.</title>
        <authorList>
            <person name="Hendrickx F."/>
            <person name="De Corte Z."/>
            <person name="Sonet G."/>
            <person name="Van Belleghem S.M."/>
            <person name="Kostlbacher S."/>
            <person name="Vangestel C."/>
        </authorList>
    </citation>
    <scope>NUCLEOTIDE SEQUENCE [LARGE SCALE GENOMIC DNA]</scope>
    <source>
        <strain evidence="3">W744_W776</strain>
    </source>
</reference>
<evidence type="ECO:0000313" key="3">
    <source>
        <dbReference type="EMBL" id="KAG8177913.1"/>
    </source>
</evidence>
<feature type="compositionally biased region" description="Polar residues" evidence="1">
    <location>
        <begin position="190"/>
        <end position="202"/>
    </location>
</feature>
<feature type="compositionally biased region" description="Basic and acidic residues" evidence="1">
    <location>
        <begin position="517"/>
        <end position="530"/>
    </location>
</feature>
<feature type="region of interest" description="Disordered" evidence="1">
    <location>
        <begin position="543"/>
        <end position="564"/>
    </location>
</feature>